<sequence>MFGYIQPDIPYLYMKDSALYKALYCGLCKSIGASCGQRARMGLSYDMTFLSALLHNIMNTDVKVEKHHCVLHPIIKRPIAEDDEITRAIACLNTVLTYYKLTDDIEDEKKGRVTRLFFKKGYKKAKKIHPISAGIIKKHMESLRALEKSNCASADMAADPFGLMIADLSDYLLKDFKTEKTRGLFYGIGKWVYLIDALDDYDKDIKKGNYNPFYAAYGSPTKEEMLRGNGEELDFIFKSVFAENAENLAGIKFYFNHDLTDNIILRGLPAATKRVRCGCYKKLKPNKMKINQA</sequence>
<reference evidence="1" key="1">
    <citation type="journal article" date="2021" name="PeerJ">
        <title>Extensive microbial diversity within the chicken gut microbiome revealed by metagenomics and culture.</title>
        <authorList>
            <person name="Gilroy R."/>
            <person name="Ravi A."/>
            <person name="Getino M."/>
            <person name="Pursley I."/>
            <person name="Horton D.L."/>
            <person name="Alikhan N.F."/>
            <person name="Baker D."/>
            <person name="Gharbi K."/>
            <person name="Hall N."/>
            <person name="Watson M."/>
            <person name="Adriaenssens E.M."/>
            <person name="Foster-Nyarko E."/>
            <person name="Jarju S."/>
            <person name="Secka A."/>
            <person name="Antonio M."/>
            <person name="Oren A."/>
            <person name="Chaudhuri R.R."/>
            <person name="La Ragione R."/>
            <person name="Hildebrand F."/>
            <person name="Pallen M.J."/>
        </authorList>
    </citation>
    <scope>NUCLEOTIDE SEQUENCE</scope>
    <source>
        <strain evidence="1">CHK199-9574</strain>
    </source>
</reference>
<comment type="caution">
    <text evidence="1">The sequence shown here is derived from an EMBL/GenBank/DDBJ whole genome shotgun (WGS) entry which is preliminary data.</text>
</comment>
<dbReference type="Proteomes" id="UP000824135">
    <property type="component" value="Unassembled WGS sequence"/>
</dbReference>
<gene>
    <name evidence="1" type="ORF">H9728_01705</name>
</gene>
<evidence type="ECO:0000313" key="2">
    <source>
        <dbReference type="Proteomes" id="UP000824135"/>
    </source>
</evidence>
<organism evidence="1 2">
    <name type="scientific">Candidatus Borkfalkia excrementavium</name>
    <dbReference type="NCBI Taxonomy" id="2838505"/>
    <lineage>
        <taxon>Bacteria</taxon>
        <taxon>Bacillati</taxon>
        <taxon>Bacillota</taxon>
        <taxon>Clostridia</taxon>
        <taxon>Christensenellales</taxon>
        <taxon>Christensenellaceae</taxon>
        <taxon>Candidatus Borkfalkia</taxon>
    </lineage>
</organism>
<dbReference type="EMBL" id="DXCO01000013">
    <property type="protein sequence ID" value="HIY77735.1"/>
    <property type="molecule type" value="Genomic_DNA"/>
</dbReference>
<dbReference type="Pfam" id="PF18937">
    <property type="entry name" value="DUF5685"/>
    <property type="match status" value="1"/>
</dbReference>
<name>A0A9D1Z6G9_9FIRM</name>
<reference evidence="1" key="2">
    <citation type="submission" date="2021-04" db="EMBL/GenBank/DDBJ databases">
        <authorList>
            <person name="Gilroy R."/>
        </authorList>
    </citation>
    <scope>NUCLEOTIDE SEQUENCE</scope>
    <source>
        <strain evidence="1">CHK199-9574</strain>
    </source>
</reference>
<dbReference type="InterPro" id="IPR043740">
    <property type="entry name" value="DUF5685"/>
</dbReference>
<protein>
    <submittedName>
        <fullName evidence="1">Uncharacterized protein</fullName>
    </submittedName>
</protein>
<accession>A0A9D1Z6G9</accession>
<evidence type="ECO:0000313" key="1">
    <source>
        <dbReference type="EMBL" id="HIY77735.1"/>
    </source>
</evidence>
<proteinExistence type="predicted"/>
<dbReference type="AlphaFoldDB" id="A0A9D1Z6G9"/>